<evidence type="ECO:0000256" key="2">
    <source>
        <dbReference type="ARBA" id="ARBA00023125"/>
    </source>
</evidence>
<reference evidence="5 6" key="1">
    <citation type="journal article" date="2019" name="Int. J. Syst. Evol. Microbiol.">
        <title>Streptomyces cadmiisoli sp. nov., a novel actinomycete isolated from cadmium-contaminated soil.</title>
        <authorList>
            <person name="Li K."/>
            <person name="Tang X."/>
            <person name="Zhao J."/>
            <person name="Guo Y."/>
            <person name="Tang Y."/>
            <person name="Gao J."/>
        </authorList>
    </citation>
    <scope>NUCLEOTIDE SEQUENCE [LARGE SCALE GENOMIC DNA]</scope>
    <source>
        <strain evidence="5 6">ZFG47</strain>
    </source>
</reference>
<dbReference type="EMBL" id="CP030073">
    <property type="protein sequence ID" value="AWW35758.1"/>
    <property type="molecule type" value="Genomic_DNA"/>
</dbReference>
<dbReference type="CDD" id="cd06170">
    <property type="entry name" value="LuxR_C_like"/>
    <property type="match status" value="1"/>
</dbReference>
<evidence type="ECO:0000256" key="3">
    <source>
        <dbReference type="ARBA" id="ARBA00023163"/>
    </source>
</evidence>
<dbReference type="SMART" id="SM00421">
    <property type="entry name" value="HTH_LUXR"/>
    <property type="match status" value="1"/>
</dbReference>
<feature type="domain" description="HTH luxR-type" evidence="4">
    <location>
        <begin position="67"/>
        <end position="132"/>
    </location>
</feature>
<dbReference type="AlphaFoldDB" id="A0A2Z4IT19"/>
<dbReference type="PANTHER" id="PTHR44688:SF16">
    <property type="entry name" value="DNA-BINDING TRANSCRIPTIONAL ACTIVATOR DEVR_DOSR"/>
    <property type="match status" value="1"/>
</dbReference>
<dbReference type="PROSITE" id="PS50043">
    <property type="entry name" value="HTH_LUXR_2"/>
    <property type="match status" value="1"/>
</dbReference>
<dbReference type="Gene3D" id="1.10.10.10">
    <property type="entry name" value="Winged helix-like DNA-binding domain superfamily/Winged helix DNA-binding domain"/>
    <property type="match status" value="1"/>
</dbReference>
<evidence type="ECO:0000259" key="4">
    <source>
        <dbReference type="PROSITE" id="PS50043"/>
    </source>
</evidence>
<dbReference type="PRINTS" id="PR00038">
    <property type="entry name" value="HTHLUXR"/>
</dbReference>
<sequence>MVLLHRALLEHAHGRVLHRMGLATEAARWFDEARQRLRRMRARPFLERCADDIPAPSRVPSGTRSTVSGRPFRLTDRERDIAHLIGRGLTNKEIASELFVSPKTVEYHLSHIYEKFGLGNRRELRDRVQRGALTEENF</sequence>
<dbReference type="InterPro" id="IPR036388">
    <property type="entry name" value="WH-like_DNA-bd_sf"/>
</dbReference>
<dbReference type="PANTHER" id="PTHR44688">
    <property type="entry name" value="DNA-BINDING TRANSCRIPTIONAL ACTIVATOR DEVR_DOSR"/>
    <property type="match status" value="1"/>
</dbReference>
<dbReference type="GO" id="GO:0006355">
    <property type="term" value="P:regulation of DNA-templated transcription"/>
    <property type="evidence" value="ECO:0007669"/>
    <property type="project" value="InterPro"/>
</dbReference>
<dbReference type="SUPFAM" id="SSF46894">
    <property type="entry name" value="C-terminal effector domain of the bipartite response regulators"/>
    <property type="match status" value="1"/>
</dbReference>
<dbReference type="Pfam" id="PF00196">
    <property type="entry name" value="GerE"/>
    <property type="match status" value="1"/>
</dbReference>
<dbReference type="InterPro" id="IPR000792">
    <property type="entry name" value="Tscrpt_reg_LuxR_C"/>
</dbReference>
<evidence type="ECO:0000313" key="6">
    <source>
        <dbReference type="Proteomes" id="UP000249616"/>
    </source>
</evidence>
<dbReference type="PROSITE" id="PS00622">
    <property type="entry name" value="HTH_LUXR_1"/>
    <property type="match status" value="1"/>
</dbReference>
<dbReference type="KEGG" id="scad:DN051_03060"/>
<keyword evidence="2" id="KW-0238">DNA-binding</keyword>
<gene>
    <name evidence="5" type="ORF">DN051_03060</name>
</gene>
<evidence type="ECO:0000313" key="5">
    <source>
        <dbReference type="EMBL" id="AWW35758.1"/>
    </source>
</evidence>
<name>A0A2Z4IT19_9ACTN</name>
<evidence type="ECO:0000256" key="1">
    <source>
        <dbReference type="ARBA" id="ARBA00023015"/>
    </source>
</evidence>
<dbReference type="GO" id="GO:0003677">
    <property type="term" value="F:DNA binding"/>
    <property type="evidence" value="ECO:0007669"/>
    <property type="project" value="UniProtKB-KW"/>
</dbReference>
<keyword evidence="6" id="KW-1185">Reference proteome</keyword>
<dbReference type="RefSeq" id="WP_053756805.1">
    <property type="nucleotide sequence ID" value="NZ_CP030073.1"/>
</dbReference>
<keyword evidence="3" id="KW-0804">Transcription</keyword>
<protein>
    <submittedName>
        <fullName evidence="5">LuxR family transcriptional regulator</fullName>
    </submittedName>
</protein>
<keyword evidence="1" id="KW-0805">Transcription regulation</keyword>
<dbReference type="InterPro" id="IPR016032">
    <property type="entry name" value="Sig_transdc_resp-reg_C-effctor"/>
</dbReference>
<organism evidence="5 6">
    <name type="scientific">Streptomyces cadmiisoli</name>
    <dbReference type="NCBI Taxonomy" id="2184053"/>
    <lineage>
        <taxon>Bacteria</taxon>
        <taxon>Bacillati</taxon>
        <taxon>Actinomycetota</taxon>
        <taxon>Actinomycetes</taxon>
        <taxon>Kitasatosporales</taxon>
        <taxon>Streptomycetaceae</taxon>
        <taxon>Streptomyces</taxon>
        <taxon>Streptomyces aurantiacus group</taxon>
    </lineage>
</organism>
<dbReference type="Proteomes" id="UP000249616">
    <property type="component" value="Chromosome"/>
</dbReference>
<proteinExistence type="predicted"/>
<accession>A0A2Z4IT19</accession>